<dbReference type="Pfam" id="PF20684">
    <property type="entry name" value="Fung_rhodopsin"/>
    <property type="match status" value="1"/>
</dbReference>
<feature type="transmembrane region" description="Helical" evidence="7">
    <location>
        <begin position="20"/>
        <end position="43"/>
    </location>
</feature>
<dbReference type="PANTHER" id="PTHR33048:SF143">
    <property type="entry name" value="EXTRACELLULAR MEMBRANE PROTEIN CFEM DOMAIN-CONTAINING PROTEIN-RELATED"/>
    <property type="match status" value="1"/>
</dbReference>
<proteinExistence type="inferred from homology"/>
<name>A0A162PUY5_COLIC</name>
<evidence type="ECO:0000313" key="10">
    <source>
        <dbReference type="Proteomes" id="UP000076584"/>
    </source>
</evidence>
<evidence type="ECO:0000256" key="4">
    <source>
        <dbReference type="ARBA" id="ARBA00023136"/>
    </source>
</evidence>
<keyword evidence="10" id="KW-1185">Reference proteome</keyword>
<dbReference type="EMBL" id="LFIW01000219">
    <property type="protein sequence ID" value="KZL87605.1"/>
    <property type="molecule type" value="Genomic_DNA"/>
</dbReference>
<evidence type="ECO:0000256" key="6">
    <source>
        <dbReference type="SAM" id="MobiDB-lite"/>
    </source>
</evidence>
<evidence type="ECO:0000256" key="2">
    <source>
        <dbReference type="ARBA" id="ARBA00022692"/>
    </source>
</evidence>
<dbReference type="InterPro" id="IPR052337">
    <property type="entry name" value="SAT4-like"/>
</dbReference>
<dbReference type="Proteomes" id="UP000076584">
    <property type="component" value="Unassembled WGS sequence"/>
</dbReference>
<dbReference type="GO" id="GO:0016020">
    <property type="term" value="C:membrane"/>
    <property type="evidence" value="ECO:0007669"/>
    <property type="project" value="UniProtKB-SubCell"/>
</dbReference>
<sequence length="234" mass="27198">MKRLSRERWGWERPLDTLALFILQILYHTLIAVIKASILFLFIRIFPGEKFRLMLRDTQVFNYSRPLSLTLSPFLNILSGLKDPGRKTALFQHAPRGFACGLLNIVLDVWMFALPFSQVLGLNMKWRNKFAVIPMFNLGILQVYISERLLPPNYRHQLPILFPCYSLAALVDYIPSMVWTDTKLYVGVFTASIPCTRQFFCRFIVRRNQEKEERSPIRAREKTSKAGLRGSPQA</sequence>
<evidence type="ECO:0000256" key="3">
    <source>
        <dbReference type="ARBA" id="ARBA00022989"/>
    </source>
</evidence>
<evidence type="ECO:0000256" key="7">
    <source>
        <dbReference type="SAM" id="Phobius"/>
    </source>
</evidence>
<feature type="region of interest" description="Disordered" evidence="6">
    <location>
        <begin position="212"/>
        <end position="234"/>
    </location>
</feature>
<keyword evidence="2 7" id="KW-0812">Transmembrane</keyword>
<reference evidence="9 10" key="1">
    <citation type="submission" date="2015-06" db="EMBL/GenBank/DDBJ databases">
        <title>Survival trade-offs in plant roots during colonization by closely related pathogenic and mutualistic fungi.</title>
        <authorList>
            <person name="Hacquard S."/>
            <person name="Kracher B."/>
            <person name="Hiruma K."/>
            <person name="Weinman A."/>
            <person name="Muench P."/>
            <person name="Garrido Oter R."/>
            <person name="Ver Loren van Themaat E."/>
            <person name="Dallerey J.-F."/>
            <person name="Damm U."/>
            <person name="Henrissat B."/>
            <person name="Lespinet O."/>
            <person name="Thon M."/>
            <person name="Kemen E."/>
            <person name="McHardy A.C."/>
            <person name="Schulze-Lefert P."/>
            <person name="O'Connell R.J."/>
        </authorList>
    </citation>
    <scope>NUCLEOTIDE SEQUENCE [LARGE SCALE GENOMIC DNA]</scope>
    <source>
        <strain evidence="9 10">MAFF 238704</strain>
    </source>
</reference>
<accession>A0A162PUY5</accession>
<evidence type="ECO:0000256" key="1">
    <source>
        <dbReference type="ARBA" id="ARBA00004141"/>
    </source>
</evidence>
<keyword evidence="4 7" id="KW-0472">Membrane</keyword>
<evidence type="ECO:0000259" key="8">
    <source>
        <dbReference type="Pfam" id="PF20684"/>
    </source>
</evidence>
<feature type="compositionally biased region" description="Basic and acidic residues" evidence="6">
    <location>
        <begin position="212"/>
        <end position="224"/>
    </location>
</feature>
<evidence type="ECO:0000313" key="9">
    <source>
        <dbReference type="EMBL" id="KZL87605.1"/>
    </source>
</evidence>
<comment type="caution">
    <text evidence="9">The sequence shown here is derived from an EMBL/GenBank/DDBJ whole genome shotgun (WGS) entry which is preliminary data.</text>
</comment>
<gene>
    <name evidence="9" type="ORF">CI238_01394</name>
</gene>
<dbReference type="AlphaFoldDB" id="A0A162PUY5"/>
<keyword evidence="3 7" id="KW-1133">Transmembrane helix</keyword>
<comment type="similarity">
    <text evidence="5">Belongs to the SAT4 family.</text>
</comment>
<organism evidence="9 10">
    <name type="scientific">Colletotrichum incanum</name>
    <name type="common">Soybean anthracnose fungus</name>
    <dbReference type="NCBI Taxonomy" id="1573173"/>
    <lineage>
        <taxon>Eukaryota</taxon>
        <taxon>Fungi</taxon>
        <taxon>Dikarya</taxon>
        <taxon>Ascomycota</taxon>
        <taxon>Pezizomycotina</taxon>
        <taxon>Sordariomycetes</taxon>
        <taxon>Hypocreomycetidae</taxon>
        <taxon>Glomerellales</taxon>
        <taxon>Glomerellaceae</taxon>
        <taxon>Colletotrichum</taxon>
        <taxon>Colletotrichum spaethianum species complex</taxon>
    </lineage>
</organism>
<dbReference type="InterPro" id="IPR049326">
    <property type="entry name" value="Rhodopsin_dom_fungi"/>
</dbReference>
<dbReference type="PANTHER" id="PTHR33048">
    <property type="entry name" value="PTH11-LIKE INTEGRAL MEMBRANE PROTEIN (AFU_ORTHOLOGUE AFUA_5G11245)"/>
    <property type="match status" value="1"/>
</dbReference>
<protein>
    <submittedName>
        <fullName evidence="9">Cfem domain-containing protein</fullName>
    </submittedName>
</protein>
<feature type="domain" description="Rhodopsin" evidence="8">
    <location>
        <begin position="17"/>
        <end position="200"/>
    </location>
</feature>
<comment type="subcellular location">
    <subcellularLocation>
        <location evidence="1">Membrane</location>
        <topology evidence="1">Multi-pass membrane protein</topology>
    </subcellularLocation>
</comment>
<evidence type="ECO:0000256" key="5">
    <source>
        <dbReference type="ARBA" id="ARBA00038359"/>
    </source>
</evidence>